<dbReference type="Gene3D" id="6.10.250.1810">
    <property type="match status" value="1"/>
</dbReference>
<keyword evidence="8" id="KW-0946">Virion</keyword>
<evidence type="ECO:0000256" key="4">
    <source>
        <dbReference type="ARBA" id="ARBA00022870"/>
    </source>
</evidence>
<evidence type="ECO:0000313" key="8">
    <source>
        <dbReference type="EMBL" id="AIL94218.1"/>
    </source>
</evidence>
<proteinExistence type="predicted"/>
<keyword evidence="1 7" id="KW-0812">Transmembrane</keyword>
<keyword evidence="4" id="KW-1043">Host membrane</keyword>
<dbReference type="GeneID" id="20522557"/>
<feature type="transmembrane region" description="Helical" evidence="7">
    <location>
        <begin position="12"/>
        <end position="34"/>
    </location>
</feature>
<keyword evidence="5 7" id="KW-1133">Transmembrane helix</keyword>
<dbReference type="Pfam" id="PF02723">
    <property type="entry name" value="CoV_E"/>
    <property type="match status" value="1"/>
</dbReference>
<dbReference type="InterPro" id="IPR003873">
    <property type="entry name" value="E_protein_CoV"/>
</dbReference>
<keyword evidence="9" id="KW-1185">Reference proteome</keyword>
<dbReference type="SMR" id="A0A088DKU1"/>
<dbReference type="CDD" id="cd21534">
    <property type="entry name" value="SARS-CoV-like_E"/>
    <property type="match status" value="1"/>
</dbReference>
<evidence type="ECO:0000256" key="7">
    <source>
        <dbReference type="SAM" id="Phobius"/>
    </source>
</evidence>
<protein>
    <submittedName>
        <fullName evidence="8">Envelope protein</fullName>
    </submittedName>
</protein>
<accession>A0A088DKU1</accession>
<evidence type="ECO:0000256" key="5">
    <source>
        <dbReference type="ARBA" id="ARBA00022989"/>
    </source>
</evidence>
<dbReference type="PROSITE" id="PS51926">
    <property type="entry name" value="COV_E"/>
    <property type="match status" value="1"/>
</dbReference>
<evidence type="ECO:0000256" key="6">
    <source>
        <dbReference type="ARBA" id="ARBA00023136"/>
    </source>
</evidence>
<keyword evidence="8" id="KW-0261">Viral envelope protein</keyword>
<dbReference type="OrthoDB" id="38268at10239"/>
<name>A0A088DKU1_9BETC</name>
<dbReference type="RefSeq" id="YP_009072442.1">
    <property type="nucleotide sequence ID" value="NC_025217.1"/>
</dbReference>
<evidence type="ECO:0000313" key="9">
    <source>
        <dbReference type="Proteomes" id="UP000127207"/>
    </source>
</evidence>
<dbReference type="EMBL" id="KF636752">
    <property type="protein sequence ID" value="AIL94218.1"/>
    <property type="molecule type" value="Genomic_RNA"/>
</dbReference>
<keyword evidence="3" id="KW-1040">Host Golgi apparatus</keyword>
<reference evidence="9" key="1">
    <citation type="submission" date="2013-09" db="EMBL/GenBank/DDBJ databases">
        <title>Characterization of a novel betacoronavirus subgroup related to subgroup B from Hipposideros pratti bats in China.</title>
        <authorList>
            <person name="Wu Z."/>
            <person name="Yang L."/>
            <person name="Yang F."/>
            <person name="Ren X."/>
            <person name="Jin Q."/>
        </authorList>
    </citation>
    <scope>NUCLEOTIDE SEQUENCE [LARGE SCALE GENOMIC DNA]</scope>
</reference>
<keyword evidence="6 7" id="KW-0472">Membrane</keyword>
<organism evidence="8 9">
    <name type="scientific">Bat Hp-betacoronavirus/Zhejiang2013</name>
    <dbReference type="NCBI Taxonomy" id="1541205"/>
    <lineage>
        <taxon>Viruses</taxon>
        <taxon>Riboviria</taxon>
        <taxon>Orthornavirae</taxon>
        <taxon>Pisuviricota</taxon>
        <taxon>Pisoniviricetes</taxon>
        <taxon>Nidovirales</taxon>
        <taxon>Cornidovirineae</taxon>
        <taxon>Coronaviridae</taxon>
        <taxon>Orthocoronavirinae</taxon>
        <taxon>Betacoronavirus</taxon>
        <taxon>Hibecovirus</taxon>
        <taxon>Betacoronavirus hipposideri</taxon>
        <taxon>Bat Hp-betacoronavirus Zhejiang2013</taxon>
    </lineage>
</organism>
<dbReference type="GO" id="GO:0046760">
    <property type="term" value="P:viral budding from Golgi membrane"/>
    <property type="evidence" value="ECO:0007669"/>
    <property type="project" value="InterPro"/>
</dbReference>
<dbReference type="KEGG" id="vg:20522557"/>
<evidence type="ECO:0000256" key="2">
    <source>
        <dbReference type="ARBA" id="ARBA00022703"/>
    </source>
</evidence>
<evidence type="ECO:0000256" key="1">
    <source>
        <dbReference type="ARBA" id="ARBA00022692"/>
    </source>
</evidence>
<dbReference type="GO" id="GO:0019031">
    <property type="term" value="C:viral envelope"/>
    <property type="evidence" value="ECO:0007669"/>
    <property type="project" value="UniProtKB-KW"/>
</dbReference>
<sequence>MYSFVSQETGTVIVNAVFILVGFVALLIVALAILTCLRLCAYCCNILDQGVVRPTRYVYLQAQTFYNKLQPVESELLVV</sequence>
<evidence type="ECO:0000256" key="3">
    <source>
        <dbReference type="ARBA" id="ARBA00022812"/>
    </source>
</evidence>
<keyword evidence="2" id="KW-0053">Apoptosis</keyword>
<dbReference type="Proteomes" id="UP000127207">
    <property type="component" value="Segment"/>
</dbReference>
<dbReference type="GO" id="GO:0016020">
    <property type="term" value="C:membrane"/>
    <property type="evidence" value="ECO:0007669"/>
    <property type="project" value="InterPro"/>
</dbReference>